<dbReference type="Proteomes" id="UP001304534">
    <property type="component" value="Chromosome"/>
</dbReference>
<dbReference type="EMBL" id="CP103840">
    <property type="protein sequence ID" value="WOB27368.1"/>
    <property type="molecule type" value="Genomic_DNA"/>
</dbReference>
<protein>
    <submittedName>
        <fullName evidence="1">DUF1631 domain-containing protein</fullName>
    </submittedName>
</protein>
<reference evidence="1 2" key="1">
    <citation type="submission" date="2022-08" db="EMBL/GenBank/DDBJ databases">
        <title>Whole genome sequencing-based tracing of a 2022 introduction and outbreak of Xanthomonas hortorum pv. pelargonii.</title>
        <authorList>
            <person name="Iruegas-Bocardo F."/>
            <person name="Weisberg A.K."/>
            <person name="Riutta E.R."/>
            <person name="Kilday K."/>
            <person name="Bonkowski J.C."/>
            <person name="Creswell T."/>
            <person name="Daughtrey M.L."/>
            <person name="Rane K."/>
            <person name="Grunwald N.J."/>
            <person name="Chang J.H."/>
            <person name="Putnam M.L."/>
        </authorList>
    </citation>
    <scope>NUCLEOTIDE SEQUENCE [LARGE SCALE GENOMIC DNA]</scope>
    <source>
        <strain evidence="1 2">22-325</strain>
    </source>
</reference>
<accession>A0ABZ0DAS4</accession>
<evidence type="ECO:0000313" key="2">
    <source>
        <dbReference type="Proteomes" id="UP001304534"/>
    </source>
</evidence>
<evidence type="ECO:0000313" key="1">
    <source>
        <dbReference type="EMBL" id="WOB27368.1"/>
    </source>
</evidence>
<name>A0ABZ0DAS4_9XANT</name>
<dbReference type="RefSeq" id="WP_372365214.1">
    <property type="nucleotide sequence ID" value="NZ_CP103837.1"/>
</dbReference>
<sequence length="141" mass="14772">MLAGQAMPAVIASLLPARIAAQVLAERLAHGSLPAVVEHFLSRVWRPSVQQVALRVDAGPALDAAIAVGDAVLAQLTPARGDTALDARRAALLEALPWPALGRARPSHDGSGWTGCVCIAKKTPSTARCRAWSTGWTRQPT</sequence>
<dbReference type="GeneID" id="95583257"/>
<keyword evidence="2" id="KW-1185">Reference proteome</keyword>
<organism evidence="1 2">
    <name type="scientific">Xanthomonas dyei</name>
    <dbReference type="NCBI Taxonomy" id="743699"/>
    <lineage>
        <taxon>Bacteria</taxon>
        <taxon>Pseudomonadati</taxon>
        <taxon>Pseudomonadota</taxon>
        <taxon>Gammaproteobacteria</taxon>
        <taxon>Lysobacterales</taxon>
        <taxon>Lysobacteraceae</taxon>
        <taxon>Xanthomonas</taxon>
    </lineage>
</organism>
<gene>
    <name evidence="1" type="ORF">NYR99_05255</name>
</gene>
<proteinExistence type="predicted"/>